<dbReference type="Pfam" id="PF07728">
    <property type="entry name" value="AAA_5"/>
    <property type="match status" value="1"/>
</dbReference>
<feature type="domain" description="AAA+ ATPase" evidence="1">
    <location>
        <begin position="41"/>
        <end position="208"/>
    </location>
</feature>
<dbReference type="Proteomes" id="UP000599523">
    <property type="component" value="Unassembled WGS sequence"/>
</dbReference>
<dbReference type="SMART" id="SM00382">
    <property type="entry name" value="AAA"/>
    <property type="match status" value="1"/>
</dbReference>
<dbReference type="InterPro" id="IPR027417">
    <property type="entry name" value="P-loop_NTPase"/>
</dbReference>
<dbReference type="InterPro" id="IPR050764">
    <property type="entry name" value="CbbQ/NirQ/NorQ/GpvN"/>
</dbReference>
<dbReference type="AlphaFoldDB" id="A0A972F7N2"/>
<dbReference type="PANTHER" id="PTHR42759:SF1">
    <property type="entry name" value="MAGNESIUM-CHELATASE SUBUNIT CHLD"/>
    <property type="match status" value="1"/>
</dbReference>
<dbReference type="PRINTS" id="PR00830">
    <property type="entry name" value="ENDOLAPTASE"/>
</dbReference>
<dbReference type="GO" id="GO:0005524">
    <property type="term" value="F:ATP binding"/>
    <property type="evidence" value="ECO:0007669"/>
    <property type="project" value="InterPro"/>
</dbReference>
<dbReference type="RefSeq" id="WP_168987963.1">
    <property type="nucleotide sequence ID" value="NZ_CAWPHM010000272.1"/>
</dbReference>
<protein>
    <submittedName>
        <fullName evidence="2">AAA domain-containing protein</fullName>
    </submittedName>
</protein>
<dbReference type="InterPro" id="IPR003593">
    <property type="entry name" value="AAA+_ATPase"/>
</dbReference>
<proteinExistence type="predicted"/>
<dbReference type="CDD" id="cd00009">
    <property type="entry name" value="AAA"/>
    <property type="match status" value="1"/>
</dbReference>
<evidence type="ECO:0000313" key="3">
    <source>
        <dbReference type="Proteomes" id="UP000599523"/>
    </source>
</evidence>
<evidence type="ECO:0000259" key="1">
    <source>
        <dbReference type="SMART" id="SM00382"/>
    </source>
</evidence>
<reference evidence="2" key="1">
    <citation type="submission" date="2019-12" db="EMBL/GenBank/DDBJ databases">
        <title>Comparative genomics gives insights into the taxonomy of the Azoarcus-Aromatoleum group and reveals separate origins of nif in the plant-associated Azoarcus and non-plant-associated Aromatoleum sub-groups.</title>
        <authorList>
            <person name="Lafos M."/>
            <person name="Maluk M."/>
            <person name="Batista M."/>
            <person name="Junghare M."/>
            <person name="Carmona M."/>
            <person name="Faoro H."/>
            <person name="Cruz L.M."/>
            <person name="Battistoni F."/>
            <person name="De Souza E."/>
            <person name="Pedrosa F."/>
            <person name="Chen W.-M."/>
            <person name="Poole P.S."/>
            <person name="Dixon R.A."/>
            <person name="James E.K."/>
        </authorList>
    </citation>
    <scope>NUCLEOTIDE SEQUENCE</scope>
    <source>
        <strain evidence="2">NSC3</strain>
    </source>
</reference>
<dbReference type="Gene3D" id="3.40.50.300">
    <property type="entry name" value="P-loop containing nucleotide triphosphate hydrolases"/>
    <property type="match status" value="1"/>
</dbReference>
<comment type="caution">
    <text evidence="2">The sequence shown here is derived from an EMBL/GenBank/DDBJ whole genome shotgun (WGS) entry which is preliminary data.</text>
</comment>
<organism evidence="2 3">
    <name type="scientific">Azoarcus taiwanensis</name>
    <dbReference type="NCBI Taxonomy" id="666964"/>
    <lineage>
        <taxon>Bacteria</taxon>
        <taxon>Pseudomonadati</taxon>
        <taxon>Pseudomonadota</taxon>
        <taxon>Betaproteobacteria</taxon>
        <taxon>Rhodocyclales</taxon>
        <taxon>Zoogloeaceae</taxon>
        <taxon>Azoarcus</taxon>
    </lineage>
</organism>
<dbReference type="SUPFAM" id="SSF52540">
    <property type="entry name" value="P-loop containing nucleoside triphosphate hydrolases"/>
    <property type="match status" value="1"/>
</dbReference>
<dbReference type="InterPro" id="IPR011704">
    <property type="entry name" value="ATPase_dyneun-rel_AAA"/>
</dbReference>
<name>A0A972F7N2_9RHOO</name>
<dbReference type="GO" id="GO:0016887">
    <property type="term" value="F:ATP hydrolysis activity"/>
    <property type="evidence" value="ECO:0007669"/>
    <property type="project" value="InterPro"/>
</dbReference>
<dbReference type="EMBL" id="WTVM01000047">
    <property type="protein sequence ID" value="NMG03207.1"/>
    <property type="molecule type" value="Genomic_DNA"/>
</dbReference>
<accession>A0A972F7N2</accession>
<keyword evidence="3" id="KW-1185">Reference proteome</keyword>
<sequence length="320" mass="35432">MTSAPSPAAPANPGELRQRLFEAGYIADDALANVLWMALRLERPVLLEGEAGVGKTAIASAAARALGRPLLRLQCYEGLDLGQAVYEWNYSRQLLEIRLADADAADRGHLREHLFTEEFLLQRPVLQAIRSPQPAVLLIDEIDRADEAFEAFLLETLAEFQVSIPEIGTLQAVSRPLVVLTSNSTRDLSDALRRRCLYQFVDYPELGREMDIVRRLVPQAAERLVSEAVAFVHRLRREDLDKTPGVAETLDWVRMLFELGHECLPEEAATLLGTMSALLKTRADAFQMNEDLVRRLAGGRRVAEDAGVVAPADGARAARV</sequence>
<evidence type="ECO:0000313" key="2">
    <source>
        <dbReference type="EMBL" id="NMG03207.1"/>
    </source>
</evidence>
<dbReference type="PANTHER" id="PTHR42759">
    <property type="entry name" value="MOXR FAMILY PROTEIN"/>
    <property type="match status" value="1"/>
</dbReference>
<gene>
    <name evidence="2" type="ORF">GPA21_09495</name>
</gene>